<gene>
    <name evidence="3" type="ORF">ACFO3N_05335</name>
</gene>
<evidence type="ECO:0000259" key="2">
    <source>
        <dbReference type="Pfam" id="PF25023"/>
    </source>
</evidence>
<evidence type="ECO:0000313" key="3">
    <source>
        <dbReference type="EMBL" id="MFC4476479.1"/>
    </source>
</evidence>
<dbReference type="NCBIfam" id="TIGR03696">
    <property type="entry name" value="Rhs_assc_core"/>
    <property type="match status" value="1"/>
</dbReference>
<organism evidence="3 4">
    <name type="scientific">Flavobacterium chungangensis</name>
    <dbReference type="NCBI Taxonomy" id="2708132"/>
    <lineage>
        <taxon>Bacteria</taxon>
        <taxon>Pseudomonadati</taxon>
        <taxon>Bacteroidota</taxon>
        <taxon>Flavobacteriia</taxon>
        <taxon>Flavobacteriales</taxon>
        <taxon>Flavobacteriaceae</taxon>
        <taxon>Flavobacterium</taxon>
    </lineage>
</organism>
<keyword evidence="4" id="KW-1185">Reference proteome</keyword>
<dbReference type="InterPro" id="IPR056823">
    <property type="entry name" value="TEN-like_YD-shell"/>
</dbReference>
<sequence length="901" mass="101064">MADRRTQVIQPDAGKSTFKFDALNNLLERQTANLEAKSKKITYEYEFNRLTNIHYPENPQNDVRYVFGSKNESQNRKGRLILLEDATGAQEFSYGVLGEIESIRRTVIVPNSAIATYVTSWKYDSWNRLQEMIYPDQEKVNYTYNSGGLLQAVAGKKAYSYNYVNKIGYDKFEQRSYLKYCNGTETKYNYEPLRRRLDNMTVASGTGYQGNNTPRMFMNNKYQYDKVSNVLNVTNSAAGVANKMGGIMSHNYAYDNLYQLTSASGIYTGADQKTANYSLEMKYDDLHNIVSKTQNVMQNKVTETGILKAGYTMNYNYNSTNKHQLDNVTETEYRTKNTDPKVDKNKNNKYVYDKNGNMIYVNTDEVKTDGKVNEKAQEKKFLWDEENRLGAVDINGYVSNYTYDAGGERVTKLSGGGQGIFVNSVFSGGKTSTSDFTLYVNPYLVAQSGGRYTKHIYIGSQRIVSKLGDFDSYGADPRRVEKAGESFSGVKVNYDAKYKKSLDVVKANYASFEVPYYGLDNNDYVNGLGFCCNPSGETNSSSTTGKMTAKNDNAELQQFYYHPDHLGSSSYISNLDGEVVQHIEYVPFGEVFLEEKNAKWNTPYLFTSKELDRETGLYYFGARYQDPKLGIFISVDLLTEKHPNYSSYNYVANNPIKLIDPDGKDWVKNKASGKYEWKKEVTSLDNTPKEYVYIGREDSSIVYDLFGQSSFKTSDWDMGSISGDTFDNAYSAKGAAVYNMTAESTLNVAFSADVKTKYDSSGEIKTKEFLGINIFATVSGETNAPYPNIGALSLRGDKMSLQGKQMGVFKPGPYGGISQGGDVPSLNYQSYWSAGSIQSSYGKSSNLNFSFKGVYFDTDSLKSLTAPGFGGLIPFENTTNLNLSIPFNNASSGNYINTNKL</sequence>
<protein>
    <submittedName>
        <fullName evidence="3">RHS repeat-associated core domain-containing protein</fullName>
    </submittedName>
</protein>
<dbReference type="PANTHER" id="PTHR32305:SF15">
    <property type="entry name" value="PROTEIN RHSA-RELATED"/>
    <property type="match status" value="1"/>
</dbReference>
<dbReference type="InterPro" id="IPR022385">
    <property type="entry name" value="Rhs_assc_core"/>
</dbReference>
<evidence type="ECO:0000313" key="4">
    <source>
        <dbReference type="Proteomes" id="UP001596003"/>
    </source>
</evidence>
<comment type="caution">
    <text evidence="3">The sequence shown here is derived from an EMBL/GenBank/DDBJ whole genome shotgun (WGS) entry which is preliminary data.</text>
</comment>
<keyword evidence="1" id="KW-0677">Repeat</keyword>
<accession>A0ABV8ZA29</accession>
<name>A0ABV8ZA29_9FLAO</name>
<dbReference type="EMBL" id="JBHSFY010000003">
    <property type="protein sequence ID" value="MFC4476479.1"/>
    <property type="molecule type" value="Genomic_DNA"/>
</dbReference>
<proteinExistence type="predicted"/>
<dbReference type="RefSeq" id="WP_379795841.1">
    <property type="nucleotide sequence ID" value="NZ_JBHSFY010000003.1"/>
</dbReference>
<reference evidence="4" key="1">
    <citation type="journal article" date="2019" name="Int. J. Syst. Evol. Microbiol.">
        <title>The Global Catalogue of Microorganisms (GCM) 10K type strain sequencing project: providing services to taxonomists for standard genome sequencing and annotation.</title>
        <authorList>
            <consortium name="The Broad Institute Genomics Platform"/>
            <consortium name="The Broad Institute Genome Sequencing Center for Infectious Disease"/>
            <person name="Wu L."/>
            <person name="Ma J."/>
        </authorList>
    </citation>
    <scope>NUCLEOTIDE SEQUENCE [LARGE SCALE GENOMIC DNA]</scope>
    <source>
        <strain evidence="4">NBRC 103627</strain>
    </source>
</reference>
<feature type="domain" description="Teneurin-like YD-shell" evidence="2">
    <location>
        <begin position="556"/>
        <end position="656"/>
    </location>
</feature>
<dbReference type="PANTHER" id="PTHR32305">
    <property type="match status" value="1"/>
</dbReference>
<dbReference type="Pfam" id="PF25023">
    <property type="entry name" value="TEN_YD-shell"/>
    <property type="match status" value="1"/>
</dbReference>
<dbReference type="InterPro" id="IPR050708">
    <property type="entry name" value="T6SS_VgrG/RHS"/>
</dbReference>
<dbReference type="Proteomes" id="UP001596003">
    <property type="component" value="Unassembled WGS sequence"/>
</dbReference>
<evidence type="ECO:0000256" key="1">
    <source>
        <dbReference type="ARBA" id="ARBA00022737"/>
    </source>
</evidence>
<dbReference type="Gene3D" id="2.180.10.10">
    <property type="entry name" value="RHS repeat-associated core"/>
    <property type="match status" value="1"/>
</dbReference>